<dbReference type="AlphaFoldDB" id="F6TU78"/>
<dbReference type="GO" id="GO:0070475">
    <property type="term" value="P:rRNA base methylation"/>
    <property type="evidence" value="ECO:0000318"/>
    <property type="project" value="GO_Central"/>
</dbReference>
<reference evidence="2" key="3">
    <citation type="submission" date="2025-08" db="UniProtKB">
        <authorList>
            <consortium name="Ensembl"/>
        </authorList>
    </citation>
    <scope>IDENTIFICATION</scope>
</reference>
<dbReference type="Pfam" id="PF10354">
    <property type="entry name" value="BMT5-like"/>
    <property type="match status" value="1"/>
</dbReference>
<dbReference type="GeneTree" id="ENSGT00940000160701"/>
<dbReference type="PANTHER" id="PTHR11538">
    <property type="entry name" value="PHENYLALANYL-TRNA SYNTHETASE"/>
    <property type="match status" value="1"/>
</dbReference>
<keyword evidence="3" id="KW-1185">Reference proteome</keyword>
<sequence>MILIVGDGNFSYSLSLAQKCTNVCATSYESYDLCQQKYGEEANKNMTELKRHGAIVLNGVDATKLHQNLSEFLPKKFEKIIFNFPHTGRKASIRKNRELLRNFFLSAKEVLDQWGKIEVTLCSGQGGTPFDTQRRETCNHWQIVGMAAYAGLVLNSVSHFNPDDYTGYTCTGRRNAGKEFGITGAITHTFVASDVLPVLHFKQ</sequence>
<reference evidence="3" key="1">
    <citation type="journal article" date="2002" name="Science">
        <title>The draft genome of Ciona intestinalis: insights into chordate and vertebrate origins.</title>
        <authorList>
            <person name="Dehal P."/>
            <person name="Satou Y."/>
            <person name="Campbell R.K."/>
            <person name="Chapman J."/>
            <person name="Degnan B."/>
            <person name="De Tomaso A."/>
            <person name="Davidson B."/>
            <person name="Di Gregorio A."/>
            <person name="Gelpke M."/>
            <person name="Goodstein D.M."/>
            <person name="Harafuji N."/>
            <person name="Hastings K.E."/>
            <person name="Ho I."/>
            <person name="Hotta K."/>
            <person name="Huang W."/>
            <person name="Kawashima T."/>
            <person name="Lemaire P."/>
            <person name="Martinez D."/>
            <person name="Meinertzhagen I.A."/>
            <person name="Necula S."/>
            <person name="Nonaka M."/>
            <person name="Putnam N."/>
            <person name="Rash S."/>
            <person name="Saiga H."/>
            <person name="Satake M."/>
            <person name="Terry A."/>
            <person name="Yamada L."/>
            <person name="Wang H.G."/>
            <person name="Awazu S."/>
            <person name="Azumi K."/>
            <person name="Boore J."/>
            <person name="Branno M."/>
            <person name="Chin-Bow S."/>
            <person name="DeSantis R."/>
            <person name="Doyle S."/>
            <person name="Francino P."/>
            <person name="Keys D.N."/>
            <person name="Haga S."/>
            <person name="Hayashi H."/>
            <person name="Hino K."/>
            <person name="Imai K.S."/>
            <person name="Inaba K."/>
            <person name="Kano S."/>
            <person name="Kobayashi K."/>
            <person name="Kobayashi M."/>
            <person name="Lee B.I."/>
            <person name="Makabe K.W."/>
            <person name="Manohar C."/>
            <person name="Matassi G."/>
            <person name="Medina M."/>
            <person name="Mochizuki Y."/>
            <person name="Mount S."/>
            <person name="Morishita T."/>
            <person name="Miura S."/>
            <person name="Nakayama A."/>
            <person name="Nishizaka S."/>
            <person name="Nomoto H."/>
            <person name="Ohta F."/>
            <person name="Oishi K."/>
            <person name="Rigoutsos I."/>
            <person name="Sano M."/>
            <person name="Sasaki A."/>
            <person name="Sasakura Y."/>
            <person name="Shoguchi E."/>
            <person name="Shin-i T."/>
            <person name="Spagnuolo A."/>
            <person name="Stainier D."/>
            <person name="Suzuki M.M."/>
            <person name="Tassy O."/>
            <person name="Takatori N."/>
            <person name="Tokuoka M."/>
            <person name="Yagi K."/>
            <person name="Yoshizaki F."/>
            <person name="Wada S."/>
            <person name="Zhang C."/>
            <person name="Hyatt P.D."/>
            <person name="Larimer F."/>
            <person name="Detter C."/>
            <person name="Doggett N."/>
            <person name="Glavina T."/>
            <person name="Hawkins T."/>
            <person name="Richardson P."/>
            <person name="Lucas S."/>
            <person name="Kohara Y."/>
            <person name="Levine M."/>
            <person name="Satoh N."/>
            <person name="Rokhsar D.S."/>
        </authorList>
    </citation>
    <scope>NUCLEOTIDE SEQUENCE [LARGE SCALE GENOMIC DNA]</scope>
</reference>
<protein>
    <recommendedName>
        <fullName evidence="1">25S rRNA (uridine-N(3))-methyltransferase BMT5-like domain-containing protein</fullName>
    </recommendedName>
</protein>
<dbReference type="HOGENOM" id="CLU_035438_3_1_1"/>
<dbReference type="InterPro" id="IPR019446">
    <property type="entry name" value="BMT5-like"/>
</dbReference>
<dbReference type="Ensembl" id="ENSCINT00000023129.2">
    <property type="protein sequence ID" value="ENSCINP00000022883.2"/>
    <property type="gene ID" value="ENSCING00000012187.2"/>
</dbReference>
<name>F6TU78_CIOIN</name>
<reference evidence="2" key="4">
    <citation type="submission" date="2025-09" db="UniProtKB">
        <authorList>
            <consortium name="Ensembl"/>
        </authorList>
    </citation>
    <scope>IDENTIFICATION</scope>
</reference>
<accession>F6TU78</accession>
<evidence type="ECO:0000313" key="3">
    <source>
        <dbReference type="Proteomes" id="UP000008144"/>
    </source>
</evidence>
<evidence type="ECO:0000259" key="1">
    <source>
        <dbReference type="Pfam" id="PF10354"/>
    </source>
</evidence>
<dbReference type="GO" id="GO:0005737">
    <property type="term" value="C:cytoplasm"/>
    <property type="evidence" value="ECO:0000318"/>
    <property type="project" value="GO_Central"/>
</dbReference>
<evidence type="ECO:0000313" key="2">
    <source>
        <dbReference type="Ensembl" id="ENSCINP00000022883.2"/>
    </source>
</evidence>
<dbReference type="OMA" id="RTFGSAC"/>
<dbReference type="EMBL" id="EAAA01002176">
    <property type="status" value="NOT_ANNOTATED_CDS"/>
    <property type="molecule type" value="Genomic_DNA"/>
</dbReference>
<dbReference type="STRING" id="7719.ENSCINP00000022883"/>
<feature type="domain" description="25S rRNA (uridine-N(3))-methyltransferase BMT5-like" evidence="1">
    <location>
        <begin position="3"/>
        <end position="171"/>
    </location>
</feature>
<dbReference type="GO" id="GO:0070042">
    <property type="term" value="F:rRNA (uridine-N3-)-methyltransferase activity"/>
    <property type="evidence" value="ECO:0000318"/>
    <property type="project" value="GO_Central"/>
</dbReference>
<dbReference type="InParanoid" id="F6TU78"/>
<reference evidence="2" key="2">
    <citation type="journal article" date="2008" name="Genome Biol.">
        <title>Improved genome assembly and evidence-based global gene model set for the chordate Ciona intestinalis: new insight into intron and operon populations.</title>
        <authorList>
            <person name="Satou Y."/>
            <person name="Mineta K."/>
            <person name="Ogasawara M."/>
            <person name="Sasakura Y."/>
            <person name="Shoguchi E."/>
            <person name="Ueno K."/>
            <person name="Yamada L."/>
            <person name="Matsumoto J."/>
            <person name="Wasserscheid J."/>
            <person name="Dewar K."/>
            <person name="Wiley G.B."/>
            <person name="Macmil S.L."/>
            <person name="Roe B.A."/>
            <person name="Zeller R.W."/>
            <person name="Hastings K.E."/>
            <person name="Lemaire P."/>
            <person name="Lindquist E."/>
            <person name="Endo T."/>
            <person name="Hotta K."/>
            <person name="Inaba K."/>
        </authorList>
    </citation>
    <scope>NUCLEOTIDE SEQUENCE [LARGE SCALE GENOMIC DNA]</scope>
    <source>
        <strain evidence="2">wild type</strain>
    </source>
</reference>
<dbReference type="Proteomes" id="UP000008144">
    <property type="component" value="Chromosome 5"/>
</dbReference>
<dbReference type="PANTHER" id="PTHR11538:SF26">
    <property type="entry name" value="FERREDOXIN-FOLD ANTICODON-BINDING DOMAIN-CONTAINING PROTEIN 1"/>
    <property type="match status" value="1"/>
</dbReference>
<proteinExistence type="predicted"/>
<organism evidence="2 3">
    <name type="scientific">Ciona intestinalis</name>
    <name type="common">Transparent sea squirt</name>
    <name type="synonym">Ascidia intestinalis</name>
    <dbReference type="NCBI Taxonomy" id="7719"/>
    <lineage>
        <taxon>Eukaryota</taxon>
        <taxon>Metazoa</taxon>
        <taxon>Chordata</taxon>
        <taxon>Tunicata</taxon>
        <taxon>Ascidiacea</taxon>
        <taxon>Phlebobranchia</taxon>
        <taxon>Cionidae</taxon>
        <taxon>Ciona</taxon>
    </lineage>
</organism>